<evidence type="ECO:0000313" key="1">
    <source>
        <dbReference type="EMBL" id="CUS41647.1"/>
    </source>
</evidence>
<dbReference type="AlphaFoldDB" id="A0A160TEB4"/>
<dbReference type="EMBL" id="CZQC01000050">
    <property type="protein sequence ID" value="CUS41647.1"/>
    <property type="molecule type" value="Genomic_DNA"/>
</dbReference>
<sequence length="505" mass="56867">MLTLKHIGISLAITSLCSLTTLSSYANAPSNPRSAADEFAQWRQQTKETFQQYLDENDRAFIGFLKESWDPVELKRPEQQNTEPKPVELPKAPVIKAPKVKEPIANEPINDSQPQATPTPPLTVPPPTVAITPLAPSQQPSAEFNFYGYAIEVPYDTKLIKPAKGSPNSDMIANQWQSMALSNFQPTVERLLQIQHELQLSDWAMLQLTAAFSGTLYPRDDNSRSLLSWFLLVKSGYDARVAFNNSILLLMPADEPVFGVTYFTLNDKRYYTLNNALQSPDKRPYSSSQAYTYQGQYDAARTQMRFIPADGFMARGEPKVRQLTFTDAGQEWRVDIPYTDAQIAYLNSLPQLPLRRYFRAGLPANAKDALLTQLRPMINGQSEVVAVNRLLRFVQTAFAYQTDEQQFHYENYLFPLETLYYPYSDCEDRAALFAWLTETLLNLDVVILDYPGHVATAVAFTEPAVGSSINFGGKHYTIADPTYVNATAGMGMPQYEQVQPKVEAF</sequence>
<dbReference type="Gene3D" id="3.10.620.30">
    <property type="match status" value="1"/>
</dbReference>
<name>A0A160TEB4_9ZZZZ</name>
<organism evidence="1">
    <name type="scientific">hydrothermal vent metagenome</name>
    <dbReference type="NCBI Taxonomy" id="652676"/>
    <lineage>
        <taxon>unclassified sequences</taxon>
        <taxon>metagenomes</taxon>
        <taxon>ecological metagenomes</taxon>
    </lineage>
</organism>
<protein>
    <submittedName>
        <fullName evidence="1">Uncharacterized protein</fullName>
    </submittedName>
</protein>
<accession>A0A160TEB4</accession>
<gene>
    <name evidence="1" type="ORF">MGWOODY_Tha2166</name>
</gene>
<reference evidence="1" key="1">
    <citation type="submission" date="2015-10" db="EMBL/GenBank/DDBJ databases">
        <authorList>
            <person name="Gilbert D.G."/>
        </authorList>
    </citation>
    <scope>NUCLEOTIDE SEQUENCE</scope>
</reference>
<proteinExistence type="predicted"/>